<accession>A0A0D1XSA1</accession>
<comment type="subcellular location">
    <subcellularLocation>
        <location evidence="1">Membrane</location>
        <topology evidence="1">Multi-pass membrane protein</topology>
    </subcellularLocation>
</comment>
<dbReference type="InterPro" id="IPR020846">
    <property type="entry name" value="MFS_dom"/>
</dbReference>
<dbReference type="GO" id="GO:0016020">
    <property type="term" value="C:membrane"/>
    <property type="evidence" value="ECO:0007669"/>
    <property type="project" value="UniProtKB-SubCell"/>
</dbReference>
<feature type="transmembrane region" description="Helical" evidence="6">
    <location>
        <begin position="403"/>
        <end position="423"/>
    </location>
</feature>
<feature type="transmembrane region" description="Helical" evidence="6">
    <location>
        <begin position="86"/>
        <end position="108"/>
    </location>
</feature>
<evidence type="ECO:0000313" key="9">
    <source>
        <dbReference type="Proteomes" id="UP000053259"/>
    </source>
</evidence>
<gene>
    <name evidence="8" type="ORF">PV09_03492</name>
</gene>
<feature type="transmembrane region" description="Helical" evidence="6">
    <location>
        <begin position="299"/>
        <end position="320"/>
    </location>
</feature>
<evidence type="ECO:0000256" key="5">
    <source>
        <dbReference type="ARBA" id="ARBA00023136"/>
    </source>
</evidence>
<dbReference type="InterPro" id="IPR036259">
    <property type="entry name" value="MFS_trans_sf"/>
</dbReference>
<evidence type="ECO:0000256" key="1">
    <source>
        <dbReference type="ARBA" id="ARBA00004141"/>
    </source>
</evidence>
<evidence type="ECO:0000256" key="6">
    <source>
        <dbReference type="SAM" id="Phobius"/>
    </source>
</evidence>
<feature type="transmembrane region" description="Helical" evidence="6">
    <location>
        <begin position="176"/>
        <end position="197"/>
    </location>
</feature>
<dbReference type="EMBL" id="KN847537">
    <property type="protein sequence ID" value="KIW05621.1"/>
    <property type="molecule type" value="Genomic_DNA"/>
</dbReference>
<dbReference type="OrthoDB" id="6612291at2759"/>
<dbReference type="Gene3D" id="1.20.1250.20">
    <property type="entry name" value="MFS general substrate transporter like domains"/>
    <property type="match status" value="1"/>
</dbReference>
<dbReference type="VEuPathDB" id="FungiDB:PV09_03492"/>
<dbReference type="InterPro" id="IPR050360">
    <property type="entry name" value="MFS_Sugar_Transporters"/>
</dbReference>
<evidence type="ECO:0000313" key="8">
    <source>
        <dbReference type="EMBL" id="KIW05621.1"/>
    </source>
</evidence>
<dbReference type="PROSITE" id="PS00217">
    <property type="entry name" value="SUGAR_TRANSPORT_2"/>
    <property type="match status" value="1"/>
</dbReference>
<feature type="transmembrane region" description="Helical" evidence="6">
    <location>
        <begin position="429"/>
        <end position="452"/>
    </location>
</feature>
<feature type="transmembrane region" description="Helical" evidence="6">
    <location>
        <begin position="12"/>
        <end position="35"/>
    </location>
</feature>
<evidence type="ECO:0000256" key="3">
    <source>
        <dbReference type="ARBA" id="ARBA00022692"/>
    </source>
</evidence>
<organism evidence="8 9">
    <name type="scientific">Verruconis gallopava</name>
    <dbReference type="NCBI Taxonomy" id="253628"/>
    <lineage>
        <taxon>Eukaryota</taxon>
        <taxon>Fungi</taxon>
        <taxon>Dikarya</taxon>
        <taxon>Ascomycota</taxon>
        <taxon>Pezizomycotina</taxon>
        <taxon>Dothideomycetes</taxon>
        <taxon>Pleosporomycetidae</taxon>
        <taxon>Venturiales</taxon>
        <taxon>Sympoventuriaceae</taxon>
        <taxon>Verruconis</taxon>
    </lineage>
</organism>
<name>A0A0D1XSA1_9PEZI</name>
<reference evidence="8 9" key="1">
    <citation type="submission" date="2015-01" db="EMBL/GenBank/DDBJ databases">
        <title>The Genome Sequence of Ochroconis gallopava CBS43764.</title>
        <authorList>
            <consortium name="The Broad Institute Genomics Platform"/>
            <person name="Cuomo C."/>
            <person name="de Hoog S."/>
            <person name="Gorbushina A."/>
            <person name="Stielow B."/>
            <person name="Teixiera M."/>
            <person name="Abouelleil A."/>
            <person name="Chapman S.B."/>
            <person name="Priest M."/>
            <person name="Young S.K."/>
            <person name="Wortman J."/>
            <person name="Nusbaum C."/>
            <person name="Birren B."/>
        </authorList>
    </citation>
    <scope>NUCLEOTIDE SEQUENCE [LARGE SCALE GENOMIC DNA]</scope>
    <source>
        <strain evidence="8 9">CBS 43764</strain>
    </source>
</reference>
<dbReference type="PANTHER" id="PTHR48022">
    <property type="entry name" value="PLASTIDIC GLUCOSE TRANSPORTER 4"/>
    <property type="match status" value="1"/>
</dbReference>
<dbReference type="GO" id="GO:0005351">
    <property type="term" value="F:carbohydrate:proton symporter activity"/>
    <property type="evidence" value="ECO:0007669"/>
    <property type="project" value="TreeGrafter"/>
</dbReference>
<dbReference type="PROSITE" id="PS50850">
    <property type="entry name" value="MFS"/>
    <property type="match status" value="1"/>
</dbReference>
<evidence type="ECO:0000256" key="4">
    <source>
        <dbReference type="ARBA" id="ARBA00022989"/>
    </source>
</evidence>
<sequence length="499" mass="54748">MARGVNRIQAGLVSFIALGAFTYGFAFAVFITAIGEPGFFAYFKLDPTSSYTASIEGAINSLFAAGCFAGCLTQGYVGDWLGRKKAIIISQIIALIGGALCAGSVAIGELIACRFIQGVGLGQSLTLASVYLTEVANKNNRGLLSGLTACGLASGYVICSWVGFGAYFATSETVQFRLPLALGCITPCITLAGIYWIPESPRFLVWADRKEEAWEVIRKLHYDSQDPEELVAHAEFQQIVLQVDHDKKERVTYWKMFTVPSWRRRSLIAIFLLYGTQASGILAIGNFQINLYSKLGLSGWLPLLFYCMYALLGTMPNFVCAAFMDRIGRRKLLLIGYPLLTVMLIIEMVLQKYYSFGNSSSKSGMAATVAFLWLYVIVYGGCIDPTQFVYCSEIFPTTLRAKGIALGFGAYFLGAITFTTPAATAAQNIGWKMYLVFIGCNIVTTSLIYFFVPETSNLSLEEIGELFGDEVIVHLTEDGHGIVEDRKMEVDHVELMPIP</sequence>
<feature type="transmembrane region" description="Helical" evidence="6">
    <location>
        <begin position="370"/>
        <end position="391"/>
    </location>
</feature>
<evidence type="ECO:0000256" key="2">
    <source>
        <dbReference type="ARBA" id="ARBA00010992"/>
    </source>
</evidence>
<dbReference type="Proteomes" id="UP000053259">
    <property type="component" value="Unassembled WGS sequence"/>
</dbReference>
<dbReference type="InterPro" id="IPR005829">
    <property type="entry name" value="Sugar_transporter_CS"/>
</dbReference>
<keyword evidence="9" id="KW-1185">Reference proteome</keyword>
<evidence type="ECO:0000259" key="7">
    <source>
        <dbReference type="PROSITE" id="PS50850"/>
    </source>
</evidence>
<dbReference type="InParanoid" id="A0A0D1XSA1"/>
<keyword evidence="4 6" id="KW-1133">Transmembrane helix</keyword>
<dbReference type="SUPFAM" id="SSF103473">
    <property type="entry name" value="MFS general substrate transporter"/>
    <property type="match status" value="1"/>
</dbReference>
<feature type="domain" description="Major facilitator superfamily (MFS) profile" evidence="7">
    <location>
        <begin position="12"/>
        <end position="456"/>
    </location>
</feature>
<dbReference type="PANTHER" id="PTHR48022:SF11">
    <property type="entry name" value="MONOSACCHARIDE TRANSPORTER (HXT8), PUTATIVE (AFU_ORTHOLOGUE AFUA_2G08120)-RELATED"/>
    <property type="match status" value="1"/>
</dbReference>
<dbReference type="InterPro" id="IPR005828">
    <property type="entry name" value="MFS_sugar_transport-like"/>
</dbReference>
<protein>
    <recommendedName>
        <fullName evidence="7">Major facilitator superfamily (MFS) profile domain-containing protein</fullName>
    </recommendedName>
</protein>
<feature type="transmembrane region" description="Helical" evidence="6">
    <location>
        <begin position="332"/>
        <end position="350"/>
    </location>
</feature>
<dbReference type="AlphaFoldDB" id="A0A0D1XSA1"/>
<proteinExistence type="inferred from homology"/>
<dbReference type="HOGENOM" id="CLU_001265_30_13_1"/>
<feature type="transmembrane region" description="Helical" evidence="6">
    <location>
        <begin position="266"/>
        <end position="287"/>
    </location>
</feature>
<keyword evidence="3 6" id="KW-0812">Transmembrane</keyword>
<dbReference type="Pfam" id="PF00083">
    <property type="entry name" value="Sugar_tr"/>
    <property type="match status" value="1"/>
</dbReference>
<feature type="transmembrane region" description="Helical" evidence="6">
    <location>
        <begin position="144"/>
        <end position="170"/>
    </location>
</feature>
<comment type="similarity">
    <text evidence="2">Belongs to the major facilitator superfamily. Sugar transporter (TC 2.A.1.1) family.</text>
</comment>
<keyword evidence="5 6" id="KW-0472">Membrane</keyword>
<dbReference type="RefSeq" id="XP_016215490.1">
    <property type="nucleotide sequence ID" value="XM_016356697.1"/>
</dbReference>
<dbReference type="GeneID" id="27311465"/>